<dbReference type="PROSITE" id="PS50977">
    <property type="entry name" value="HTH_TETR_2"/>
    <property type="match status" value="1"/>
</dbReference>
<evidence type="ECO:0000259" key="6">
    <source>
        <dbReference type="PROSITE" id="PS50977"/>
    </source>
</evidence>
<keyword evidence="8" id="KW-1185">Reference proteome</keyword>
<proteinExistence type="predicted"/>
<dbReference type="InterPro" id="IPR004111">
    <property type="entry name" value="Repressor_TetR_C"/>
</dbReference>
<protein>
    <submittedName>
        <fullName evidence="7">TetR/AcrR family tetracycline transcriptional repressor</fullName>
    </submittedName>
</protein>
<dbReference type="Pfam" id="PF00440">
    <property type="entry name" value="TetR_N"/>
    <property type="match status" value="1"/>
</dbReference>
<dbReference type="SUPFAM" id="SSF46689">
    <property type="entry name" value="Homeodomain-like"/>
    <property type="match status" value="1"/>
</dbReference>
<dbReference type="InterPro" id="IPR001647">
    <property type="entry name" value="HTH_TetR"/>
</dbReference>
<dbReference type="PRINTS" id="PR00400">
    <property type="entry name" value="TETREPRESSOR"/>
</dbReference>
<dbReference type="EMBL" id="JACJID010000008">
    <property type="protein sequence ID" value="MBA8931166.1"/>
    <property type="molecule type" value="Genomic_DNA"/>
</dbReference>
<gene>
    <name evidence="7" type="ORF">BC739_008413</name>
</gene>
<evidence type="ECO:0000256" key="5">
    <source>
        <dbReference type="PROSITE-ProRule" id="PRU00335"/>
    </source>
</evidence>
<dbReference type="PANTHER" id="PTHR30055">
    <property type="entry name" value="HTH-TYPE TRANSCRIPTIONAL REGULATOR RUTR"/>
    <property type="match status" value="1"/>
</dbReference>
<evidence type="ECO:0000256" key="3">
    <source>
        <dbReference type="ARBA" id="ARBA00023125"/>
    </source>
</evidence>
<evidence type="ECO:0000313" key="8">
    <source>
        <dbReference type="Proteomes" id="UP000517916"/>
    </source>
</evidence>
<keyword evidence="3 5" id="KW-0238">DNA-binding</keyword>
<dbReference type="Gene3D" id="1.10.10.60">
    <property type="entry name" value="Homeodomain-like"/>
    <property type="match status" value="1"/>
</dbReference>
<dbReference type="Pfam" id="PF02909">
    <property type="entry name" value="TetR_C_1"/>
    <property type="match status" value="1"/>
</dbReference>
<dbReference type="InterPro" id="IPR009057">
    <property type="entry name" value="Homeodomain-like_sf"/>
</dbReference>
<dbReference type="RefSeq" id="WP_182840248.1">
    <property type="nucleotide sequence ID" value="NZ_BAAABQ010000097.1"/>
</dbReference>
<dbReference type="InterPro" id="IPR003012">
    <property type="entry name" value="Tet_transcr_reg_TetR"/>
</dbReference>
<organism evidence="7 8">
    <name type="scientific">Kutzneria viridogrisea</name>
    <dbReference type="NCBI Taxonomy" id="47990"/>
    <lineage>
        <taxon>Bacteria</taxon>
        <taxon>Bacillati</taxon>
        <taxon>Actinomycetota</taxon>
        <taxon>Actinomycetes</taxon>
        <taxon>Pseudonocardiales</taxon>
        <taxon>Pseudonocardiaceae</taxon>
        <taxon>Kutzneria</taxon>
    </lineage>
</organism>
<dbReference type="PANTHER" id="PTHR30055:SF151">
    <property type="entry name" value="TRANSCRIPTIONAL REGULATORY PROTEIN"/>
    <property type="match status" value="1"/>
</dbReference>
<evidence type="ECO:0000313" key="7">
    <source>
        <dbReference type="EMBL" id="MBA8931166.1"/>
    </source>
</evidence>
<evidence type="ECO:0000256" key="1">
    <source>
        <dbReference type="ARBA" id="ARBA00022491"/>
    </source>
</evidence>
<dbReference type="InterPro" id="IPR036271">
    <property type="entry name" value="Tet_transcr_reg_TetR-rel_C_sf"/>
</dbReference>
<feature type="DNA-binding region" description="H-T-H motif" evidence="5">
    <location>
        <begin position="25"/>
        <end position="44"/>
    </location>
</feature>
<dbReference type="SUPFAM" id="SSF48498">
    <property type="entry name" value="Tetracyclin repressor-like, C-terminal domain"/>
    <property type="match status" value="1"/>
</dbReference>
<dbReference type="PRINTS" id="PR00455">
    <property type="entry name" value="HTHTETR"/>
</dbReference>
<dbReference type="InterPro" id="IPR023772">
    <property type="entry name" value="DNA-bd_HTH_TetR-type_CS"/>
</dbReference>
<keyword evidence="1" id="KW-0678">Repressor</keyword>
<name>A0ABR6BW81_9PSEU</name>
<dbReference type="Gene3D" id="1.10.357.10">
    <property type="entry name" value="Tetracycline Repressor, domain 2"/>
    <property type="match status" value="1"/>
</dbReference>
<accession>A0ABR6BW81</accession>
<reference evidence="7 8" key="1">
    <citation type="submission" date="2020-08" db="EMBL/GenBank/DDBJ databases">
        <title>Genomic Encyclopedia of Archaeal and Bacterial Type Strains, Phase II (KMG-II): from individual species to whole genera.</title>
        <authorList>
            <person name="Goeker M."/>
        </authorList>
    </citation>
    <scope>NUCLEOTIDE SEQUENCE [LARGE SCALE GENOMIC DNA]</scope>
    <source>
        <strain evidence="7 8">DSM 43850</strain>
    </source>
</reference>
<keyword evidence="2" id="KW-0805">Transcription regulation</keyword>
<evidence type="ECO:0000256" key="4">
    <source>
        <dbReference type="ARBA" id="ARBA00023163"/>
    </source>
</evidence>
<sequence length="207" mass="22878">MKLSREAVIRAALELLDEVGLDGLTLRGIATRLGVQAPALYWHVKNKRELIDEMATAILHEALSGMPLASEHESWADWLAELARGYRAMTLRYRDGGRVLSGAHTPAPELYRMLETVLRVLTEAGFSAREGLRAITTLISFVSGFVIEEQALQAIAERRLAEDRPDPLLFPLLSSGNSSTLDSSISDETFEYGLKLLLDGMRVARLS</sequence>
<comment type="caution">
    <text evidence="7">The sequence shown here is derived from an EMBL/GenBank/DDBJ whole genome shotgun (WGS) entry which is preliminary data.</text>
</comment>
<evidence type="ECO:0000256" key="2">
    <source>
        <dbReference type="ARBA" id="ARBA00023015"/>
    </source>
</evidence>
<dbReference type="InterPro" id="IPR050109">
    <property type="entry name" value="HTH-type_TetR-like_transc_reg"/>
</dbReference>
<feature type="domain" description="HTH tetR-type" evidence="6">
    <location>
        <begin position="2"/>
        <end position="62"/>
    </location>
</feature>
<dbReference type="PROSITE" id="PS01081">
    <property type="entry name" value="HTH_TETR_1"/>
    <property type="match status" value="1"/>
</dbReference>
<keyword evidence="4" id="KW-0804">Transcription</keyword>
<dbReference type="Proteomes" id="UP000517916">
    <property type="component" value="Unassembled WGS sequence"/>
</dbReference>